<dbReference type="RefSeq" id="WP_006021517.1">
    <property type="nucleotide sequence ID" value="NZ_KB375283.1"/>
</dbReference>
<comment type="caution">
    <text evidence="7">The sequence shown here is derived from an EMBL/GenBank/DDBJ whole genome shotgun (WGS) entry which is preliminary data.</text>
</comment>
<keyword evidence="6" id="KW-0413">Isomerase</keyword>
<accession>K8P4I3</accession>
<dbReference type="NCBIfam" id="TIGR01221">
    <property type="entry name" value="rmlC"/>
    <property type="match status" value="1"/>
</dbReference>
<dbReference type="GO" id="GO:0005829">
    <property type="term" value="C:cytosol"/>
    <property type="evidence" value="ECO:0007669"/>
    <property type="project" value="TreeGrafter"/>
</dbReference>
<dbReference type="EMBL" id="AGWX01000004">
    <property type="protein sequence ID" value="EKS36396.1"/>
    <property type="molecule type" value="Genomic_DNA"/>
</dbReference>
<dbReference type="PATRIC" id="fig|883078.3.peg.2907"/>
<evidence type="ECO:0000256" key="3">
    <source>
        <dbReference type="ARBA" id="ARBA00012098"/>
    </source>
</evidence>
<dbReference type="InterPro" id="IPR014710">
    <property type="entry name" value="RmlC-like_jellyroll"/>
</dbReference>
<feature type="active site" description="Proton acceptor" evidence="5">
    <location>
        <position position="62"/>
    </location>
</feature>
<dbReference type="AlphaFoldDB" id="K8P4I3"/>
<dbReference type="Proteomes" id="UP000001096">
    <property type="component" value="Unassembled WGS sequence"/>
</dbReference>
<dbReference type="InterPro" id="IPR000888">
    <property type="entry name" value="RmlC-like"/>
</dbReference>
<dbReference type="Pfam" id="PF00908">
    <property type="entry name" value="dTDP_sugar_isom"/>
    <property type="match status" value="1"/>
</dbReference>
<feature type="active site" description="Proton donor" evidence="5">
    <location>
        <position position="132"/>
    </location>
</feature>
<comment type="subunit">
    <text evidence="6">Homodimer.</text>
</comment>
<evidence type="ECO:0000256" key="5">
    <source>
        <dbReference type="PIRSR" id="PIRSR600888-1"/>
    </source>
</evidence>
<dbReference type="SUPFAM" id="SSF51182">
    <property type="entry name" value="RmlC-like cupins"/>
    <property type="match status" value="1"/>
</dbReference>
<dbReference type="UniPathway" id="UPA00124"/>
<dbReference type="GO" id="GO:0008830">
    <property type="term" value="F:dTDP-4-dehydrorhamnose 3,5-epimerase activity"/>
    <property type="evidence" value="ECO:0007669"/>
    <property type="project" value="UniProtKB-UniRule"/>
</dbReference>
<comment type="function">
    <text evidence="2 6">Catalyzes the epimerization of the C3' and C5'positions of dTDP-6-deoxy-D-xylo-4-hexulose, forming dTDP-6-deoxy-L-lyxo-4-hexulose.</text>
</comment>
<sequence>MRLVPTDIRDLIVVESDPHRDERGYFHRLFDVETFEAAGIPFIARQSGISHNAHTGTLRGLHYQKHPSAQAKLVRCLNGRLFDVAIDLRPQSPTYCRWFGLELSANSHRALFVPAGFAHGFLTLEDNTNILYEISHIEIPADAAGVRWNDPIFKIVWPREPAIINSRDAGYPDFLPD</sequence>
<comment type="catalytic activity">
    <reaction evidence="1 6">
        <text>dTDP-4-dehydro-6-deoxy-alpha-D-glucose = dTDP-4-dehydro-beta-L-rhamnose</text>
        <dbReference type="Rhea" id="RHEA:16969"/>
        <dbReference type="ChEBI" id="CHEBI:57649"/>
        <dbReference type="ChEBI" id="CHEBI:62830"/>
        <dbReference type="EC" id="5.1.3.13"/>
    </reaction>
</comment>
<dbReference type="GO" id="GO:0000271">
    <property type="term" value="P:polysaccharide biosynthetic process"/>
    <property type="evidence" value="ECO:0007669"/>
    <property type="project" value="TreeGrafter"/>
</dbReference>
<reference evidence="7 8" key="1">
    <citation type="submission" date="2012-04" db="EMBL/GenBank/DDBJ databases">
        <title>The Genome Sequence of Afipia broomeae ATCC 49717.</title>
        <authorList>
            <consortium name="The Broad Institute Genome Sequencing Platform"/>
            <person name="Earl A."/>
            <person name="Ward D."/>
            <person name="Feldgarden M."/>
            <person name="Gevers D."/>
            <person name="Huys G."/>
            <person name="Walker B."/>
            <person name="Young S.K."/>
            <person name="Zeng Q."/>
            <person name="Gargeya S."/>
            <person name="Fitzgerald M."/>
            <person name="Haas B."/>
            <person name="Abouelleil A."/>
            <person name="Alvarado L."/>
            <person name="Arachchi H.M."/>
            <person name="Berlin A."/>
            <person name="Chapman S.B."/>
            <person name="Goldberg J."/>
            <person name="Griggs A."/>
            <person name="Gujja S."/>
            <person name="Hansen M."/>
            <person name="Howarth C."/>
            <person name="Imamovic A."/>
            <person name="Larimer J."/>
            <person name="McCowen C."/>
            <person name="Montmayeur A."/>
            <person name="Murphy C."/>
            <person name="Neiman D."/>
            <person name="Pearson M."/>
            <person name="Priest M."/>
            <person name="Roberts A."/>
            <person name="Saif S."/>
            <person name="Shea T."/>
            <person name="Sisk P."/>
            <person name="Sykes S."/>
            <person name="Wortman J."/>
            <person name="Nusbaum C."/>
            <person name="Birren B."/>
        </authorList>
    </citation>
    <scope>NUCLEOTIDE SEQUENCE [LARGE SCALE GENOMIC DNA]</scope>
    <source>
        <strain evidence="7 8">ATCC 49717</strain>
    </source>
</reference>
<name>K8P4I3_9BRAD</name>
<dbReference type="PANTHER" id="PTHR21047">
    <property type="entry name" value="DTDP-6-DEOXY-D-GLUCOSE-3,5 EPIMERASE"/>
    <property type="match status" value="1"/>
</dbReference>
<evidence type="ECO:0000256" key="6">
    <source>
        <dbReference type="RuleBase" id="RU364069"/>
    </source>
</evidence>
<proteinExistence type="inferred from homology"/>
<dbReference type="PANTHER" id="PTHR21047:SF2">
    <property type="entry name" value="THYMIDINE DIPHOSPHO-4-KETO-RHAMNOSE 3,5-EPIMERASE"/>
    <property type="match status" value="1"/>
</dbReference>
<dbReference type="HOGENOM" id="CLU_090940_1_0_5"/>
<comment type="similarity">
    <text evidence="6">Belongs to the dTDP-4-dehydrorhamnose 3,5-epimerase family.</text>
</comment>
<evidence type="ECO:0000256" key="1">
    <source>
        <dbReference type="ARBA" id="ARBA00001298"/>
    </source>
</evidence>
<evidence type="ECO:0000313" key="7">
    <source>
        <dbReference type="EMBL" id="EKS36396.1"/>
    </source>
</evidence>
<dbReference type="Gene3D" id="2.60.120.10">
    <property type="entry name" value="Jelly Rolls"/>
    <property type="match status" value="1"/>
</dbReference>
<protein>
    <recommendedName>
        <fullName evidence="4 6">dTDP-4-dehydrorhamnose 3,5-epimerase</fullName>
        <ecNumber evidence="3 6">5.1.3.13</ecNumber>
    </recommendedName>
    <alternativeName>
        <fullName evidence="6">Thymidine diphospho-4-keto-rhamnose 3,5-epimerase</fullName>
    </alternativeName>
</protein>
<dbReference type="EC" id="5.1.3.13" evidence="3 6"/>
<dbReference type="GO" id="GO:0019305">
    <property type="term" value="P:dTDP-rhamnose biosynthetic process"/>
    <property type="evidence" value="ECO:0007669"/>
    <property type="project" value="UniProtKB-UniRule"/>
</dbReference>
<keyword evidence="8" id="KW-1185">Reference proteome</keyword>
<comment type="pathway">
    <text evidence="6">Carbohydrate biosynthesis; dTDP-L-rhamnose biosynthesis.</text>
</comment>
<evidence type="ECO:0000256" key="4">
    <source>
        <dbReference type="ARBA" id="ARBA00019595"/>
    </source>
</evidence>
<dbReference type="eggNOG" id="COG1898">
    <property type="taxonomic scope" value="Bacteria"/>
</dbReference>
<organism evidence="7 8">
    <name type="scientific">Afipia broomeae ATCC 49717</name>
    <dbReference type="NCBI Taxonomy" id="883078"/>
    <lineage>
        <taxon>Bacteria</taxon>
        <taxon>Pseudomonadati</taxon>
        <taxon>Pseudomonadota</taxon>
        <taxon>Alphaproteobacteria</taxon>
        <taxon>Hyphomicrobiales</taxon>
        <taxon>Nitrobacteraceae</taxon>
        <taxon>Afipia</taxon>
    </lineage>
</organism>
<gene>
    <name evidence="7" type="ORF">HMPREF9695_02814</name>
</gene>
<evidence type="ECO:0000313" key="8">
    <source>
        <dbReference type="Proteomes" id="UP000001096"/>
    </source>
</evidence>
<evidence type="ECO:0000256" key="2">
    <source>
        <dbReference type="ARBA" id="ARBA00001997"/>
    </source>
</evidence>
<dbReference type="CDD" id="cd00438">
    <property type="entry name" value="cupin_RmlC"/>
    <property type="match status" value="1"/>
</dbReference>
<dbReference type="InterPro" id="IPR011051">
    <property type="entry name" value="RmlC_Cupin_sf"/>
</dbReference>